<name>A0A1D9DYN6_9MICO</name>
<evidence type="ECO:0000313" key="9">
    <source>
        <dbReference type="EMBL" id="AOY55911.1"/>
    </source>
</evidence>
<evidence type="ECO:0000259" key="8">
    <source>
        <dbReference type="Pfam" id="PF00999"/>
    </source>
</evidence>
<keyword evidence="5 7" id="KW-1133">Transmembrane helix</keyword>
<evidence type="ECO:0000256" key="6">
    <source>
        <dbReference type="ARBA" id="ARBA00023136"/>
    </source>
</evidence>
<dbReference type="GO" id="GO:0016020">
    <property type="term" value="C:membrane"/>
    <property type="evidence" value="ECO:0007669"/>
    <property type="project" value="UniProtKB-SubCell"/>
</dbReference>
<keyword evidence="4 7" id="KW-0812">Transmembrane</keyword>
<dbReference type="PANTHER" id="PTHR42751">
    <property type="entry name" value="SODIUM/HYDROGEN EXCHANGER FAMILY/TRKA DOMAIN PROTEIN"/>
    <property type="match status" value="1"/>
</dbReference>
<organism evidence="9 10">
    <name type="scientific">Candidatus Rhodoluna planktonica</name>
    <dbReference type="NCBI Taxonomy" id="535712"/>
    <lineage>
        <taxon>Bacteria</taxon>
        <taxon>Bacillati</taxon>
        <taxon>Actinomycetota</taxon>
        <taxon>Actinomycetes</taxon>
        <taxon>Micrococcales</taxon>
        <taxon>Microbacteriaceae</taxon>
        <taxon>Luna cluster</taxon>
        <taxon>Luna-1 subcluster</taxon>
        <taxon>Rhodoluna</taxon>
    </lineage>
</organism>
<feature type="transmembrane region" description="Helical" evidence="7">
    <location>
        <begin position="107"/>
        <end position="131"/>
    </location>
</feature>
<feature type="transmembrane region" description="Helical" evidence="7">
    <location>
        <begin position="42"/>
        <end position="61"/>
    </location>
</feature>
<keyword evidence="10" id="KW-1185">Reference proteome</keyword>
<feature type="transmembrane region" description="Helical" evidence="7">
    <location>
        <begin position="301"/>
        <end position="323"/>
    </location>
</feature>
<sequence>MTGILTSAPTSVSQSLMLAEIGLLLLVLGVSAFFASKFKFSVVPVYLVLGLALGEGGLVPLSLSEEFLTTGAQIGAILLLLLLGLEYSGPELASAIKKRRSVGVIDFLANAIPGAAVALVLGWGFIGAILLGGITYVSSSGIAAQLIRESGWQRSELSRRVTSALVIEDLALAPYLPLLTALISGASAMTGLISVSLAIAMTALALVVSFKGENALGKILNTQSPGALLLTVFGAALAAAGAAELVGFSSAVAAFLVGLVLTGEVANTVRGRLAPLRDLFAAIFFLFFGLGVNPIDIPAALPLALLLAVLGIAGKMFTGWWLAKDMSDSMAWYRAGAFLIPRGEFSIVIAALAAQSALGGQIQTVTLTYVLLTTVASSIVLRLFRSKFEA</sequence>
<dbReference type="EMBL" id="CP015208">
    <property type="protein sequence ID" value="AOY55911.1"/>
    <property type="molecule type" value="Genomic_DNA"/>
</dbReference>
<evidence type="ECO:0000256" key="2">
    <source>
        <dbReference type="ARBA" id="ARBA00005551"/>
    </source>
</evidence>
<reference evidence="9 10" key="1">
    <citation type="journal article" date="2016" name="Biochim. Biophys. Acta">
        <title>Photochemical characterization of actinorhodopsin and its functional existence in the natural host.</title>
        <authorList>
            <person name="Nakamura S."/>
            <person name="Kikukawa T."/>
            <person name="Tamogami J."/>
            <person name="Kamiya M."/>
            <person name="Aizawa T."/>
            <person name="Hahn M.W."/>
            <person name="Ihara K."/>
            <person name="Kamo N."/>
            <person name="Demura M."/>
        </authorList>
    </citation>
    <scope>NUCLEOTIDE SEQUENCE [LARGE SCALE GENOMIC DNA]</scope>
    <source>
        <strain evidence="9 10">MWH-Dar1</strain>
    </source>
</reference>
<dbReference type="InterPro" id="IPR038770">
    <property type="entry name" value="Na+/solute_symporter_sf"/>
</dbReference>
<feature type="transmembrane region" description="Helical" evidence="7">
    <location>
        <begin position="335"/>
        <end position="354"/>
    </location>
</feature>
<feature type="transmembrane region" description="Helical" evidence="7">
    <location>
        <begin position="366"/>
        <end position="384"/>
    </location>
</feature>
<accession>A0A1D9DYN6</accession>
<comment type="subcellular location">
    <subcellularLocation>
        <location evidence="1">Membrane</location>
        <topology evidence="1">Multi-pass membrane protein</topology>
    </subcellularLocation>
</comment>
<dbReference type="PANTHER" id="PTHR42751:SF6">
    <property type="entry name" value="CONSERVED INTEGRAL MEMBRANE TRANSPORT PROTEIN-RELATED"/>
    <property type="match status" value="1"/>
</dbReference>
<evidence type="ECO:0000256" key="5">
    <source>
        <dbReference type="ARBA" id="ARBA00022989"/>
    </source>
</evidence>
<comment type="similarity">
    <text evidence="2">Belongs to the monovalent cation:proton antiporter 2 (CPA2) transporter (TC 2.A.37) family.</text>
</comment>
<dbReference type="KEGG" id="rpla:A4Z71_02690"/>
<dbReference type="Gene3D" id="1.20.1530.20">
    <property type="match status" value="1"/>
</dbReference>
<evidence type="ECO:0000313" key="10">
    <source>
        <dbReference type="Proteomes" id="UP000243784"/>
    </source>
</evidence>
<feature type="transmembrane region" description="Helical" evidence="7">
    <location>
        <begin position="178"/>
        <end position="207"/>
    </location>
</feature>
<dbReference type="Pfam" id="PF00999">
    <property type="entry name" value="Na_H_Exchanger"/>
    <property type="match status" value="1"/>
</dbReference>
<evidence type="ECO:0000256" key="3">
    <source>
        <dbReference type="ARBA" id="ARBA00022448"/>
    </source>
</evidence>
<dbReference type="GO" id="GO:1902600">
    <property type="term" value="P:proton transmembrane transport"/>
    <property type="evidence" value="ECO:0007669"/>
    <property type="project" value="InterPro"/>
</dbReference>
<proteinExistence type="inferred from homology"/>
<protein>
    <recommendedName>
        <fullName evidence="8">Cation/H+ exchanger transmembrane domain-containing protein</fullName>
    </recommendedName>
</protein>
<feature type="transmembrane region" description="Helical" evidence="7">
    <location>
        <begin position="67"/>
        <end position="87"/>
    </location>
</feature>
<evidence type="ECO:0000256" key="1">
    <source>
        <dbReference type="ARBA" id="ARBA00004141"/>
    </source>
</evidence>
<feature type="transmembrane region" description="Helical" evidence="7">
    <location>
        <begin position="245"/>
        <end position="266"/>
    </location>
</feature>
<dbReference type="InterPro" id="IPR006153">
    <property type="entry name" value="Cation/H_exchanger_TM"/>
</dbReference>
<dbReference type="AlphaFoldDB" id="A0A1D9DYN6"/>
<feature type="domain" description="Cation/H+ exchanger transmembrane" evidence="8">
    <location>
        <begin position="26"/>
        <end position="381"/>
    </location>
</feature>
<dbReference type="GO" id="GO:0015297">
    <property type="term" value="F:antiporter activity"/>
    <property type="evidence" value="ECO:0007669"/>
    <property type="project" value="InterPro"/>
</dbReference>
<dbReference type="Proteomes" id="UP000243784">
    <property type="component" value="Chromosome"/>
</dbReference>
<feature type="transmembrane region" description="Helical" evidence="7">
    <location>
        <begin position="15"/>
        <end position="35"/>
    </location>
</feature>
<dbReference type="STRING" id="535712.A4Z71_02690"/>
<evidence type="ECO:0000256" key="7">
    <source>
        <dbReference type="SAM" id="Phobius"/>
    </source>
</evidence>
<evidence type="ECO:0000256" key="4">
    <source>
        <dbReference type="ARBA" id="ARBA00022692"/>
    </source>
</evidence>
<gene>
    <name evidence="9" type="ORF">A4Z71_02690</name>
</gene>
<feature type="transmembrane region" description="Helical" evidence="7">
    <location>
        <begin position="278"/>
        <end position="295"/>
    </location>
</feature>
<feature type="transmembrane region" description="Helical" evidence="7">
    <location>
        <begin position="219"/>
        <end position="239"/>
    </location>
</feature>
<keyword evidence="6 7" id="KW-0472">Membrane</keyword>
<keyword evidence="3" id="KW-0813">Transport</keyword>